<protein>
    <submittedName>
        <fullName evidence="2">Carboxymuconolactone decarboxylase family protein</fullName>
    </submittedName>
</protein>
<feature type="domain" description="Carboxymuconolactone decarboxylase-like" evidence="1">
    <location>
        <begin position="41"/>
        <end position="119"/>
    </location>
</feature>
<dbReference type="InterPro" id="IPR029032">
    <property type="entry name" value="AhpD-like"/>
</dbReference>
<name>A0A7K1V7W6_9NOCA</name>
<dbReference type="PANTHER" id="PTHR35446">
    <property type="entry name" value="SI:CH211-175M2.5"/>
    <property type="match status" value="1"/>
</dbReference>
<organism evidence="2 3">
    <name type="scientific">Nocardia terrae</name>
    <dbReference type="NCBI Taxonomy" id="2675851"/>
    <lineage>
        <taxon>Bacteria</taxon>
        <taxon>Bacillati</taxon>
        <taxon>Actinomycetota</taxon>
        <taxon>Actinomycetes</taxon>
        <taxon>Mycobacteriales</taxon>
        <taxon>Nocardiaceae</taxon>
        <taxon>Nocardia</taxon>
    </lineage>
</organism>
<accession>A0A7K1V7W6</accession>
<proteinExistence type="predicted"/>
<reference evidence="2 3" key="1">
    <citation type="submission" date="2019-12" db="EMBL/GenBank/DDBJ databases">
        <title>Nocardia sp. nov. ET3-3 isolated from soil.</title>
        <authorList>
            <person name="Kanchanasin P."/>
            <person name="Tanasupawat S."/>
            <person name="Yuki M."/>
            <person name="Kudo T."/>
        </authorList>
    </citation>
    <scope>NUCLEOTIDE SEQUENCE [LARGE SCALE GENOMIC DNA]</scope>
    <source>
        <strain evidence="2 3">ET3-3</strain>
    </source>
</reference>
<gene>
    <name evidence="2" type="ORF">GPX89_33795</name>
</gene>
<comment type="caution">
    <text evidence="2">The sequence shown here is derived from an EMBL/GenBank/DDBJ whole genome shotgun (WGS) entry which is preliminary data.</text>
</comment>
<dbReference type="SUPFAM" id="SSF69118">
    <property type="entry name" value="AhpD-like"/>
    <property type="match status" value="1"/>
</dbReference>
<evidence type="ECO:0000313" key="3">
    <source>
        <dbReference type="Proteomes" id="UP000466794"/>
    </source>
</evidence>
<dbReference type="PANTHER" id="PTHR35446:SF3">
    <property type="entry name" value="CMD DOMAIN-CONTAINING PROTEIN"/>
    <property type="match status" value="1"/>
</dbReference>
<keyword evidence="3" id="KW-1185">Reference proteome</keyword>
<dbReference type="RefSeq" id="WP_157391780.1">
    <property type="nucleotide sequence ID" value="NZ_WRPP01000008.1"/>
</dbReference>
<evidence type="ECO:0000259" key="1">
    <source>
        <dbReference type="Pfam" id="PF02627"/>
    </source>
</evidence>
<evidence type="ECO:0000313" key="2">
    <source>
        <dbReference type="EMBL" id="MVU82198.1"/>
    </source>
</evidence>
<dbReference type="EMBL" id="WRPP01000008">
    <property type="protein sequence ID" value="MVU82198.1"/>
    <property type="molecule type" value="Genomic_DNA"/>
</dbReference>
<dbReference type="AlphaFoldDB" id="A0A7K1V7W6"/>
<dbReference type="InterPro" id="IPR003779">
    <property type="entry name" value="CMD-like"/>
</dbReference>
<dbReference type="Proteomes" id="UP000466794">
    <property type="component" value="Unassembled WGS sequence"/>
</dbReference>
<dbReference type="Gene3D" id="1.20.1290.10">
    <property type="entry name" value="AhpD-like"/>
    <property type="match status" value="1"/>
</dbReference>
<dbReference type="GO" id="GO:0051920">
    <property type="term" value="F:peroxiredoxin activity"/>
    <property type="evidence" value="ECO:0007669"/>
    <property type="project" value="InterPro"/>
</dbReference>
<dbReference type="Pfam" id="PF02627">
    <property type="entry name" value="CMD"/>
    <property type="match status" value="1"/>
</dbReference>
<sequence>MSGFPLLEPEDAPAATAALFAEAQQAFGMTANLTKAMANSPSALRGYLDLSDALRHGRIPLPTRERLALLVAQHNSSDYALSAHTYRATKVAGLTPDEASRARRADSTDPEAEACLAFAHALLIHNGTVTDADLLAAHTTGLSPELLLEIIAHVALNVFTTYVTTAGRVAIDWPQTRHTD</sequence>